<dbReference type="EMBL" id="AP023322">
    <property type="protein sequence ID" value="BCI62376.1"/>
    <property type="molecule type" value="Genomic_DNA"/>
</dbReference>
<gene>
    <name evidence="2" type="ORF">Cop2CBH44_07290</name>
</gene>
<dbReference type="AlphaFoldDB" id="A0A7G1HS03"/>
<name>A0A7G1HS03_9BACT</name>
<proteinExistence type="predicted"/>
<dbReference type="Pfam" id="PF14121">
    <property type="entry name" value="Porin_10"/>
    <property type="match status" value="1"/>
</dbReference>
<feature type="signal peptide" evidence="1">
    <location>
        <begin position="1"/>
        <end position="22"/>
    </location>
</feature>
<organism evidence="2 3">
    <name type="scientific">Coprobacter secundus subsp. similis</name>
    <dbReference type="NCBI Taxonomy" id="2751153"/>
    <lineage>
        <taxon>Bacteria</taxon>
        <taxon>Pseudomonadati</taxon>
        <taxon>Bacteroidota</taxon>
        <taxon>Bacteroidia</taxon>
        <taxon>Bacteroidales</taxon>
        <taxon>Barnesiellaceae</taxon>
        <taxon>Coprobacter</taxon>
    </lineage>
</organism>
<evidence type="ECO:0008006" key="4">
    <source>
        <dbReference type="Google" id="ProtNLM"/>
    </source>
</evidence>
<reference evidence="3" key="1">
    <citation type="submission" date="2020-07" db="EMBL/GenBank/DDBJ databases">
        <title>Complete genome sequencing of Coprobacter sp. strain 2CBH44.</title>
        <authorList>
            <person name="Sakamoto M."/>
            <person name="Murakami T."/>
            <person name="Mori H."/>
        </authorList>
    </citation>
    <scope>NUCLEOTIDE SEQUENCE [LARGE SCALE GENOMIC DNA]</scope>
    <source>
        <strain evidence="3">2CBH44</strain>
    </source>
</reference>
<sequence>MKRFYFAIIIFLLCTVSISAKKKNNGPDPYAWRNTQPLGNRYRVPVDTLMLNYYSTDLPTSYSTAYGYTGNLGGPGLSKIFFERPEMPQFIFKEPYSHWIKTPANFDFYNSRIPITFLSYLSGGSKTNKQEDLRATFSGNVNKQLAFGASMDYVLSRGHYQSLATKDFSWQLFGSYIGEKYELQVLFNTLNFVNQENGGITDDNEILHPENLAGGQTLDSKSVNVNLTDAYNRVRGKNYYATQRYKLGFYRTEERDTSKVEIFVPVTSFIHTIEYNDNMRRFVNNDASEGAKYFKNTYLNNNRTNDSTSYWSLKNTFGISLLEGFNKYAKMGLAAYLTYEVRRFKLMADTIPIDYISKPEVPSLTGDSYRYSYARNSQYYTDNILWVGAEVSKQQGKVLTYYAKGQLGLTGPEAGSLDIDGHINTRFPIFKDTVQLRAYGFFKNTEPAFYYKHYVSNHFVWDNSNFGKIRRFRVGGEFSVPRWGTRLNVGVENIQNYVYFGNDCLPKQESSILQVFSATLQQDFHFGPFNLDNQLVYQKSSKSSVIPLPDFSVYSNLYFLFRIAKVLHVQLGADFRYYTKYYGEAYEPATLSFHTQNDVKIGGYPLMNAYINMKLKQTRFYVMYSHANQGLFGGKNSFTLPHYPLPPSMLQIGISIDFAN</sequence>
<dbReference type="InterPro" id="IPR025631">
    <property type="entry name" value="Porin_10"/>
</dbReference>
<evidence type="ECO:0000256" key="1">
    <source>
        <dbReference type="SAM" id="SignalP"/>
    </source>
</evidence>
<dbReference type="Proteomes" id="UP000594042">
    <property type="component" value="Chromosome"/>
</dbReference>
<evidence type="ECO:0000313" key="3">
    <source>
        <dbReference type="Proteomes" id="UP000594042"/>
    </source>
</evidence>
<feature type="chain" id="PRO_5028886949" description="Porin" evidence="1">
    <location>
        <begin position="23"/>
        <end position="660"/>
    </location>
</feature>
<protein>
    <recommendedName>
        <fullName evidence="4">Porin</fullName>
    </recommendedName>
</protein>
<evidence type="ECO:0000313" key="2">
    <source>
        <dbReference type="EMBL" id="BCI62376.1"/>
    </source>
</evidence>
<keyword evidence="1" id="KW-0732">Signal</keyword>
<dbReference type="RefSeq" id="WP_200755561.1">
    <property type="nucleotide sequence ID" value="NZ_AP023322.1"/>
</dbReference>
<keyword evidence="3" id="KW-1185">Reference proteome</keyword>
<accession>A0A7G1HS03</accession>
<dbReference type="KEGG" id="copr:Cop2CBH44_07290"/>